<accession>A0ABV2YE67</accession>
<evidence type="ECO:0000313" key="9">
    <source>
        <dbReference type="Proteomes" id="UP001550850"/>
    </source>
</evidence>
<dbReference type="InterPro" id="IPR032808">
    <property type="entry name" value="DoxX"/>
</dbReference>
<dbReference type="PANTHER" id="PTHR33452">
    <property type="entry name" value="OXIDOREDUCTASE CATD-RELATED"/>
    <property type="match status" value="1"/>
</dbReference>
<evidence type="ECO:0000256" key="3">
    <source>
        <dbReference type="ARBA" id="ARBA00022475"/>
    </source>
</evidence>
<comment type="caution">
    <text evidence="8">The sequence shown here is derived from an EMBL/GenBank/DDBJ whole genome shotgun (WGS) entry which is preliminary data.</text>
</comment>
<evidence type="ECO:0000256" key="2">
    <source>
        <dbReference type="ARBA" id="ARBA00006679"/>
    </source>
</evidence>
<reference evidence="8 9" key="1">
    <citation type="submission" date="2024-06" db="EMBL/GenBank/DDBJ databases">
        <title>The Natural Products Discovery Center: Release of the First 8490 Sequenced Strains for Exploring Actinobacteria Biosynthetic Diversity.</title>
        <authorList>
            <person name="Kalkreuter E."/>
            <person name="Kautsar S.A."/>
            <person name="Yang D."/>
            <person name="Bader C.D."/>
            <person name="Teijaro C.N."/>
            <person name="Fluegel L."/>
            <person name="Davis C.M."/>
            <person name="Simpson J.R."/>
            <person name="Lauterbach L."/>
            <person name="Steele A.D."/>
            <person name="Gui C."/>
            <person name="Meng S."/>
            <person name="Li G."/>
            <person name="Viehrig K."/>
            <person name="Ye F."/>
            <person name="Su P."/>
            <person name="Kiefer A.F."/>
            <person name="Nichols A."/>
            <person name="Cepeda A.J."/>
            <person name="Yan W."/>
            <person name="Fan B."/>
            <person name="Jiang Y."/>
            <person name="Adhikari A."/>
            <person name="Zheng C.-J."/>
            <person name="Schuster L."/>
            <person name="Cowan T.M."/>
            <person name="Smanski M.J."/>
            <person name="Chevrette M.G."/>
            <person name="De Carvalho L.P.S."/>
            <person name="Shen B."/>
        </authorList>
    </citation>
    <scope>NUCLEOTIDE SEQUENCE [LARGE SCALE GENOMIC DNA]</scope>
    <source>
        <strain evidence="8 9">NPDC038104</strain>
    </source>
</reference>
<dbReference type="Pfam" id="PF07681">
    <property type="entry name" value="DoxX"/>
    <property type="match status" value="1"/>
</dbReference>
<keyword evidence="3" id="KW-1003">Cell membrane</keyword>
<evidence type="ECO:0000313" key="8">
    <source>
        <dbReference type="EMBL" id="MEU3554024.1"/>
    </source>
</evidence>
<gene>
    <name evidence="8" type="ORF">AB0E65_07370</name>
</gene>
<keyword evidence="4 7" id="KW-0812">Transmembrane</keyword>
<keyword evidence="6 7" id="KW-0472">Membrane</keyword>
<evidence type="ECO:0000256" key="4">
    <source>
        <dbReference type="ARBA" id="ARBA00022692"/>
    </source>
</evidence>
<keyword evidence="9" id="KW-1185">Reference proteome</keyword>
<organism evidence="8 9">
    <name type="scientific">Streptomyces fragilis</name>
    <dbReference type="NCBI Taxonomy" id="67301"/>
    <lineage>
        <taxon>Bacteria</taxon>
        <taxon>Bacillati</taxon>
        <taxon>Actinomycetota</taxon>
        <taxon>Actinomycetes</taxon>
        <taxon>Kitasatosporales</taxon>
        <taxon>Streptomycetaceae</taxon>
        <taxon>Streptomyces</taxon>
    </lineage>
</organism>
<dbReference type="RefSeq" id="WP_108957061.1">
    <property type="nucleotide sequence ID" value="NZ_BEVZ01000011.1"/>
</dbReference>
<feature type="transmembrane region" description="Helical" evidence="7">
    <location>
        <begin position="78"/>
        <end position="96"/>
    </location>
</feature>
<dbReference type="InterPro" id="IPR051907">
    <property type="entry name" value="DoxX-like_oxidoreductase"/>
</dbReference>
<comment type="subcellular location">
    <subcellularLocation>
        <location evidence="1">Cell membrane</location>
        <topology evidence="1">Multi-pass membrane protein</topology>
    </subcellularLocation>
</comment>
<proteinExistence type="inferred from homology"/>
<evidence type="ECO:0000256" key="1">
    <source>
        <dbReference type="ARBA" id="ARBA00004651"/>
    </source>
</evidence>
<evidence type="ECO:0000256" key="6">
    <source>
        <dbReference type="ARBA" id="ARBA00023136"/>
    </source>
</evidence>
<dbReference type="Proteomes" id="UP001550850">
    <property type="component" value="Unassembled WGS sequence"/>
</dbReference>
<name>A0ABV2YE67_9ACTN</name>
<dbReference type="EMBL" id="JBEZUR010000007">
    <property type="protein sequence ID" value="MEU3554024.1"/>
    <property type="molecule type" value="Genomic_DNA"/>
</dbReference>
<evidence type="ECO:0000256" key="7">
    <source>
        <dbReference type="SAM" id="Phobius"/>
    </source>
</evidence>
<dbReference type="PANTHER" id="PTHR33452:SF1">
    <property type="entry name" value="INNER MEMBRANE PROTEIN YPHA-RELATED"/>
    <property type="match status" value="1"/>
</dbReference>
<evidence type="ECO:0000256" key="5">
    <source>
        <dbReference type="ARBA" id="ARBA00022989"/>
    </source>
</evidence>
<protein>
    <submittedName>
        <fullName evidence="8">DoxX family protein</fullName>
    </submittedName>
</protein>
<sequence>MTFPAAARDLALLLARVAVGVVFLAHGWQKLFTNGIDGTAAFFDQAGVPAATASAWFAAVVELAGGAALIAGLAVPAAGVLLLIDMIGAFAFVHAGNGLFVDAGGYELVLVLGAAALALAAVGAGRFSADHLLTGRRRTRTVRHVAA</sequence>
<feature type="transmembrane region" description="Helical" evidence="7">
    <location>
        <begin position="108"/>
        <end position="129"/>
    </location>
</feature>
<comment type="similarity">
    <text evidence="2">Belongs to the DoxX family.</text>
</comment>
<keyword evidence="5 7" id="KW-1133">Transmembrane helix</keyword>